<evidence type="ECO:0000313" key="5">
    <source>
        <dbReference type="Proteomes" id="UP001219037"/>
    </source>
</evidence>
<dbReference type="EMBL" id="CP121252">
    <property type="protein sequence ID" value="WFP17033.1"/>
    <property type="molecule type" value="Genomic_DNA"/>
</dbReference>
<organism evidence="4 5">
    <name type="scientific">Citricoccus muralis</name>
    <dbReference type="NCBI Taxonomy" id="169134"/>
    <lineage>
        <taxon>Bacteria</taxon>
        <taxon>Bacillati</taxon>
        <taxon>Actinomycetota</taxon>
        <taxon>Actinomycetes</taxon>
        <taxon>Micrococcales</taxon>
        <taxon>Micrococcaceae</taxon>
        <taxon>Citricoccus</taxon>
    </lineage>
</organism>
<evidence type="ECO:0000256" key="2">
    <source>
        <dbReference type="ARBA" id="ARBA00022827"/>
    </source>
</evidence>
<dbReference type="InterPro" id="IPR004113">
    <property type="entry name" value="FAD-bd_oxidored_4_C"/>
</dbReference>
<keyword evidence="1" id="KW-0285">Flavoprotein</keyword>
<protein>
    <submittedName>
        <fullName evidence="4">FAD-linked oxidase C-terminal domain-containing protein</fullName>
    </submittedName>
</protein>
<accession>A0ABY8H7A6</accession>
<reference evidence="4 5" key="1">
    <citation type="submission" date="2023-04" db="EMBL/GenBank/DDBJ databases">
        <title>Funneling lignin-derived compounds into biodiesel using alkali-halophilic Citricoccus sp. P2.</title>
        <authorList>
            <person name="Luo C.-B."/>
        </authorList>
    </citation>
    <scope>NUCLEOTIDE SEQUENCE [LARGE SCALE GENOMIC DNA]</scope>
    <source>
        <strain evidence="4 5">P2</strain>
    </source>
</reference>
<dbReference type="RefSeq" id="WP_278158269.1">
    <property type="nucleotide sequence ID" value="NZ_CP121252.1"/>
</dbReference>
<feature type="domain" description="FAD-binding oxidoreductase/transferase type 4 C-terminal" evidence="3">
    <location>
        <begin position="14"/>
        <end position="65"/>
    </location>
</feature>
<gene>
    <name evidence="4" type="ORF">P8192_02600</name>
</gene>
<keyword evidence="5" id="KW-1185">Reference proteome</keyword>
<proteinExistence type="predicted"/>
<dbReference type="Pfam" id="PF02913">
    <property type="entry name" value="FAD-oxidase_C"/>
    <property type="match status" value="1"/>
</dbReference>
<dbReference type="InterPro" id="IPR016164">
    <property type="entry name" value="FAD-linked_Oxase-like_C"/>
</dbReference>
<dbReference type="Gene3D" id="1.10.45.10">
    <property type="entry name" value="Vanillyl-alcohol Oxidase, Chain A, domain 4"/>
    <property type="match status" value="1"/>
</dbReference>
<dbReference type="SUPFAM" id="SSF55103">
    <property type="entry name" value="FAD-linked oxidases, C-terminal domain"/>
    <property type="match status" value="1"/>
</dbReference>
<name>A0ABY8H7A6_9MICC</name>
<evidence type="ECO:0000256" key="1">
    <source>
        <dbReference type="ARBA" id="ARBA00022630"/>
    </source>
</evidence>
<evidence type="ECO:0000313" key="4">
    <source>
        <dbReference type="EMBL" id="WFP17033.1"/>
    </source>
</evidence>
<keyword evidence="2" id="KW-0274">FAD</keyword>
<dbReference type="Proteomes" id="UP001219037">
    <property type="component" value="Chromosome"/>
</dbReference>
<evidence type="ECO:0000259" key="3">
    <source>
        <dbReference type="Pfam" id="PF02913"/>
    </source>
</evidence>
<dbReference type="InterPro" id="IPR016171">
    <property type="entry name" value="Vanillyl_alc_oxidase_C-sub2"/>
</dbReference>
<sequence>MENDNVLTRTLVDEATAEGYGQYRTHLALMDQVMKTFDFNDNVLLRFSERIKDALDPNSIMAPGKSGIWGARYSDATHQRL</sequence>